<organism evidence="2 3">
    <name type="scientific">Metarhizium anisopliae BRIP 53293</name>
    <dbReference type="NCBI Taxonomy" id="1291518"/>
    <lineage>
        <taxon>Eukaryota</taxon>
        <taxon>Fungi</taxon>
        <taxon>Dikarya</taxon>
        <taxon>Ascomycota</taxon>
        <taxon>Pezizomycotina</taxon>
        <taxon>Sordariomycetes</taxon>
        <taxon>Hypocreomycetidae</taxon>
        <taxon>Hypocreales</taxon>
        <taxon>Clavicipitaceae</taxon>
        <taxon>Metarhizium</taxon>
    </lineage>
</organism>
<dbReference type="InterPro" id="IPR057678">
    <property type="entry name" value="DUF7918"/>
</dbReference>
<dbReference type="Proteomes" id="UP000054544">
    <property type="component" value="Unassembled WGS sequence"/>
</dbReference>
<dbReference type="PANTHER" id="PTHR36223">
    <property type="entry name" value="BETA-LACTAMASE-TYPE TRANSPEPTIDASE FOLD DOMAIN CONTAINING PROTEIN"/>
    <property type="match status" value="1"/>
</dbReference>
<sequence length="263" mass="28899">MAVIDSLDGITTSIIINGQRAHEYPSEGKPPDDSSVPMNICYVECKAGQTFAIEITVDSNRKLSKSTGLLFRVLVDGEYVNGKALHRPLTQQCIFNVTGPLDISFIPGRSVRRLLTFAPVSTVEDAPSEPVKRDCQIAKSLGTIQVAVSTCRAGEKEHSRRRDPLNNSKKFTLHEKALKGRPIALGTAFPSGTHVQALREELIIPRSPSSEPWSTADAINSLSAEEIRRLAAEMLDLKRKSSQQDDVKRASTMSSTWFVLHSD</sequence>
<evidence type="ECO:0000313" key="3">
    <source>
        <dbReference type="Proteomes" id="UP000054544"/>
    </source>
</evidence>
<dbReference type="STRING" id="1291518.A0A0D9NHZ6"/>
<protein>
    <recommendedName>
        <fullName evidence="1">DUF7918 domain-containing protein</fullName>
    </recommendedName>
</protein>
<dbReference type="Pfam" id="PF25534">
    <property type="entry name" value="DUF7918"/>
    <property type="match status" value="1"/>
</dbReference>
<proteinExistence type="predicted"/>
<feature type="domain" description="DUF7918" evidence="1">
    <location>
        <begin position="9"/>
        <end position="194"/>
    </location>
</feature>
<name>A0A0D9NHZ6_METAN</name>
<dbReference type="EMBL" id="KE384797">
    <property type="protein sequence ID" value="KJK73584.1"/>
    <property type="molecule type" value="Genomic_DNA"/>
</dbReference>
<gene>
    <name evidence="2" type="ORF">H634G_11151</name>
</gene>
<dbReference type="AlphaFoldDB" id="A0A0D9NHZ6"/>
<keyword evidence="3" id="KW-1185">Reference proteome</keyword>
<evidence type="ECO:0000259" key="1">
    <source>
        <dbReference type="Pfam" id="PF25534"/>
    </source>
</evidence>
<accession>A0A0D9NHZ6</accession>
<dbReference type="PANTHER" id="PTHR36223:SF1">
    <property type="entry name" value="TRANSCRIPTION ELONGATION FACTOR EAF N-TERMINAL DOMAIN-CONTAINING PROTEIN"/>
    <property type="match status" value="1"/>
</dbReference>
<evidence type="ECO:0000313" key="2">
    <source>
        <dbReference type="EMBL" id="KJK73584.1"/>
    </source>
</evidence>
<reference evidence="3" key="1">
    <citation type="journal article" date="2014" name="BMC Genomics">
        <title>The genome sequence of the biocontrol fungus Metarhizium anisopliae and comparative genomics of Metarhizium species.</title>
        <authorList>
            <person name="Pattemore J.A."/>
            <person name="Hane J.K."/>
            <person name="Williams A.H."/>
            <person name="Wilson B.A."/>
            <person name="Stodart B.J."/>
            <person name="Ash G.J."/>
        </authorList>
    </citation>
    <scope>NUCLEOTIDE SEQUENCE [LARGE SCALE GENOMIC DNA]</scope>
    <source>
        <strain evidence="3">BRIP 53293</strain>
    </source>
</reference>